<dbReference type="PANTHER" id="PTHR20908:SF3">
    <property type="entry name" value="TRANSMEMBRANE PROTEIN 53"/>
    <property type="match status" value="1"/>
</dbReference>
<dbReference type="EMBL" id="CAJVCH010571834">
    <property type="protein sequence ID" value="CAG7838654.1"/>
    <property type="molecule type" value="Genomic_DNA"/>
</dbReference>
<dbReference type="Proteomes" id="UP000708208">
    <property type="component" value="Unassembled WGS sequence"/>
</dbReference>
<reference evidence="1" key="1">
    <citation type="submission" date="2021-06" db="EMBL/GenBank/DDBJ databases">
        <authorList>
            <person name="Hodson N. C."/>
            <person name="Mongue J. A."/>
            <person name="Jaron S. K."/>
        </authorList>
    </citation>
    <scope>NUCLEOTIDE SEQUENCE</scope>
</reference>
<evidence type="ECO:0000313" key="2">
    <source>
        <dbReference type="Proteomes" id="UP000708208"/>
    </source>
</evidence>
<comment type="caution">
    <text evidence="1">The sequence shown here is derived from an EMBL/GenBank/DDBJ whole genome shotgun (WGS) entry which is preliminary data.</text>
</comment>
<name>A0A8J2LT71_9HEXA</name>
<dbReference type="GO" id="GO:0017171">
    <property type="term" value="F:serine hydrolase activity"/>
    <property type="evidence" value="ECO:0007669"/>
    <property type="project" value="TreeGrafter"/>
</dbReference>
<accession>A0A8J2LT71</accession>
<dbReference type="PANTHER" id="PTHR20908">
    <property type="entry name" value="LD15586P"/>
    <property type="match status" value="1"/>
</dbReference>
<organism evidence="1 2">
    <name type="scientific">Allacma fusca</name>
    <dbReference type="NCBI Taxonomy" id="39272"/>
    <lineage>
        <taxon>Eukaryota</taxon>
        <taxon>Metazoa</taxon>
        <taxon>Ecdysozoa</taxon>
        <taxon>Arthropoda</taxon>
        <taxon>Hexapoda</taxon>
        <taxon>Collembola</taxon>
        <taxon>Symphypleona</taxon>
        <taxon>Sminthuridae</taxon>
        <taxon>Allacma</taxon>
    </lineage>
</organism>
<gene>
    <name evidence="1" type="ORF">AFUS01_LOCUS47598</name>
</gene>
<dbReference type="Pfam" id="PF05705">
    <property type="entry name" value="DUF829"/>
    <property type="match status" value="2"/>
</dbReference>
<dbReference type="InterPro" id="IPR008547">
    <property type="entry name" value="DUF829_TMEM53"/>
</dbReference>
<protein>
    <submittedName>
        <fullName evidence="1">Uncharacterized protein</fullName>
    </submittedName>
</protein>
<sequence>MKRIGPTLWNLGAWLITPSSSCKYPVTKYATAVYPANFKSRCMHRKVEEPEEIEPLPKYAQLLKNVDGTKTDQLVVIFPWLEAKKQHVNEYAHFYLNHNCDVLVVAFSWYNVLNAGAGPKAMAKDLVTFLDESSRYDRIFIHGFSVGLYLWGEVLDFLDQNQNKYGSVRDRIMGQAWDSMLIMDVEGLQRMGVKEFPEKGFPQSALLQKLFQKYLQIYLSNYPGCSSHDYIPSFKLVRDSDLVKSPALVLGSRDDQIWCLDTVEDTVNCWRSHGLEVEVKLWESSPHVGHLQCHKEEYEDALKHHLQRLKFHDFLSDAKPDSKK</sequence>
<dbReference type="AlphaFoldDB" id="A0A8J2LT71"/>
<keyword evidence="2" id="KW-1185">Reference proteome</keyword>
<proteinExistence type="predicted"/>
<dbReference type="OrthoDB" id="77878at2759"/>
<evidence type="ECO:0000313" key="1">
    <source>
        <dbReference type="EMBL" id="CAG7838654.1"/>
    </source>
</evidence>